<dbReference type="PROSITE" id="PS51918">
    <property type="entry name" value="RADICAL_SAM"/>
    <property type="match status" value="1"/>
</dbReference>
<feature type="binding site" evidence="8">
    <location>
        <begin position="12"/>
        <end position="14"/>
    </location>
    <ligand>
        <name>substrate</name>
    </ligand>
</feature>
<evidence type="ECO:0000256" key="8">
    <source>
        <dbReference type="HAMAP-Rule" id="MF_00917"/>
    </source>
</evidence>
<evidence type="ECO:0000256" key="5">
    <source>
        <dbReference type="ARBA" id="ARBA00023004"/>
    </source>
</evidence>
<feature type="binding site" evidence="8">
    <location>
        <position position="31"/>
    </location>
    <ligand>
        <name>[4Fe-4S] cluster</name>
        <dbReference type="ChEBI" id="CHEBI:49883"/>
        <note>4Fe-4S-S-AdoMet</note>
    </ligand>
</feature>
<protein>
    <recommendedName>
        <fullName evidence="8">7-carboxy-7-deazaguanine synthase</fullName>
        <shortName evidence="8">CDG synthase</shortName>
        <ecNumber evidence="8">4.3.99.3</ecNumber>
    </recommendedName>
    <alternativeName>
        <fullName evidence="8">Queuosine biosynthesis protein QueE</fullName>
    </alternativeName>
</protein>
<dbReference type="PIRSF" id="PIRSF000370">
    <property type="entry name" value="QueE"/>
    <property type="match status" value="1"/>
</dbReference>
<evidence type="ECO:0000256" key="3">
    <source>
        <dbReference type="ARBA" id="ARBA00022723"/>
    </source>
</evidence>
<evidence type="ECO:0000256" key="1">
    <source>
        <dbReference type="ARBA" id="ARBA00022485"/>
    </source>
</evidence>
<comment type="function">
    <text evidence="8">Catalyzes the complex heterocyclic radical-mediated conversion of 6-carboxy-5,6,7,8-tetrahydropterin (CPH4) to 7-carboxy-7-deazaguanine (CDG), a step common to the biosynthetic pathways of all 7-deazapurine-containing compounds.</text>
</comment>
<keyword evidence="5 8" id="KW-0408">Iron</keyword>
<dbReference type="SFLD" id="SFLDS00029">
    <property type="entry name" value="Radical_SAM"/>
    <property type="match status" value="1"/>
</dbReference>
<accession>A0ABV3X263</accession>
<dbReference type="InterPro" id="IPR058240">
    <property type="entry name" value="rSAM_sf"/>
</dbReference>
<keyword evidence="4 8" id="KW-0460">Magnesium</keyword>
<feature type="binding site" evidence="8">
    <location>
        <position position="38"/>
    </location>
    <ligand>
        <name>[4Fe-4S] cluster</name>
        <dbReference type="ChEBI" id="CHEBI:49883"/>
        <note>4Fe-4S-S-AdoMet</note>
    </ligand>
</feature>
<evidence type="ECO:0000256" key="4">
    <source>
        <dbReference type="ARBA" id="ARBA00022842"/>
    </source>
</evidence>
<reference evidence="10 11" key="1">
    <citation type="submission" date="2023-04" db="EMBL/GenBank/DDBJ databases">
        <title>Genome Sequence of Selenomonas sputigena ATCC 33150.</title>
        <authorList>
            <person name="Miller D.P."/>
            <person name="Anvari S."/>
            <person name="Polson S.W."/>
            <person name="Macdonald M."/>
            <person name="Mcdowell J.V."/>
        </authorList>
    </citation>
    <scope>NUCLEOTIDE SEQUENCE [LARGE SCALE GENOMIC DNA]</scope>
    <source>
        <strain evidence="10 11">ATCC 33150</strain>
    </source>
</reference>
<dbReference type="Proteomes" id="UP001559623">
    <property type="component" value="Unassembled WGS sequence"/>
</dbReference>
<name>A0ABV3X263_9FIRM</name>
<dbReference type="EMBL" id="JARVLH010000001">
    <property type="protein sequence ID" value="MEX5284287.1"/>
    <property type="molecule type" value="Genomic_DNA"/>
</dbReference>
<comment type="catalytic activity">
    <reaction evidence="8">
        <text>6-carboxy-5,6,7,8-tetrahydropterin + H(+) = 7-carboxy-7-carbaguanine + NH4(+)</text>
        <dbReference type="Rhea" id="RHEA:27974"/>
        <dbReference type="ChEBI" id="CHEBI:15378"/>
        <dbReference type="ChEBI" id="CHEBI:28938"/>
        <dbReference type="ChEBI" id="CHEBI:61032"/>
        <dbReference type="ChEBI" id="CHEBI:61036"/>
        <dbReference type="EC" id="4.3.99.3"/>
    </reaction>
</comment>
<dbReference type="HAMAP" id="MF_00917">
    <property type="entry name" value="QueE"/>
    <property type="match status" value="1"/>
</dbReference>
<feature type="binding site" evidence="8">
    <location>
        <position position="40"/>
    </location>
    <ligand>
        <name>Mg(2+)</name>
        <dbReference type="ChEBI" id="CHEBI:18420"/>
    </ligand>
</feature>
<feature type="domain" description="Radical SAM core" evidence="9">
    <location>
        <begin position="18"/>
        <end position="241"/>
    </location>
</feature>
<feature type="binding site" evidence="8">
    <location>
        <position position="27"/>
    </location>
    <ligand>
        <name>substrate</name>
    </ligand>
</feature>
<keyword evidence="6 8" id="KW-0411">Iron-sulfur</keyword>
<comment type="cofactor">
    <cofactor evidence="8">
        <name>S-adenosyl-L-methionine</name>
        <dbReference type="ChEBI" id="CHEBI:59789"/>
    </cofactor>
    <text evidence="8">Binds 1 S-adenosyl-L-methionine per subunit.</text>
</comment>
<dbReference type="RefSeq" id="WP_368846008.1">
    <property type="nucleotide sequence ID" value="NZ_CP194411.1"/>
</dbReference>
<comment type="cofactor">
    <cofactor evidence="8">
        <name>[4Fe-4S] cluster</name>
        <dbReference type="ChEBI" id="CHEBI:49883"/>
    </cofactor>
    <text evidence="8">Binds 1 [4Fe-4S] cluster. The cluster is coordinated with 3 cysteines and an exchangeable S-adenosyl-L-methionine.</text>
</comment>
<keyword evidence="3 8" id="KW-0479">Metal-binding</keyword>
<evidence type="ECO:0000259" key="9">
    <source>
        <dbReference type="PROSITE" id="PS51918"/>
    </source>
</evidence>
<evidence type="ECO:0000313" key="10">
    <source>
        <dbReference type="EMBL" id="MEX5284287.1"/>
    </source>
</evidence>
<dbReference type="Pfam" id="PF04055">
    <property type="entry name" value="Radical_SAM"/>
    <property type="match status" value="1"/>
</dbReference>
<evidence type="ECO:0000313" key="11">
    <source>
        <dbReference type="Proteomes" id="UP001559623"/>
    </source>
</evidence>
<dbReference type="SUPFAM" id="SSF102114">
    <property type="entry name" value="Radical SAM enzymes"/>
    <property type="match status" value="1"/>
</dbReference>
<comment type="subunit">
    <text evidence="8">Homodimer.</text>
</comment>
<comment type="caution">
    <text evidence="8">Lacks conserved residue(s) required for the propagation of feature annotation.</text>
</comment>
<dbReference type="EC" id="4.3.99.3" evidence="8"/>
<organism evidence="10 11">
    <name type="scientific">Selenomonas sputigena</name>
    <dbReference type="NCBI Taxonomy" id="69823"/>
    <lineage>
        <taxon>Bacteria</taxon>
        <taxon>Bacillati</taxon>
        <taxon>Bacillota</taxon>
        <taxon>Negativicutes</taxon>
        <taxon>Selenomonadales</taxon>
        <taxon>Selenomonadaceae</taxon>
        <taxon>Selenomonas</taxon>
    </lineage>
</organism>
<proteinExistence type="inferred from homology"/>
<feature type="binding site" evidence="8">
    <location>
        <position position="90"/>
    </location>
    <ligand>
        <name>substrate</name>
    </ligand>
</feature>
<keyword evidence="8" id="KW-0671">Queuosine biosynthesis</keyword>
<evidence type="ECO:0000256" key="7">
    <source>
        <dbReference type="ARBA" id="ARBA00023239"/>
    </source>
</evidence>
<gene>
    <name evidence="8" type="primary">queE</name>
    <name evidence="10" type="ORF">QCO44_01335</name>
</gene>
<keyword evidence="11" id="KW-1185">Reference proteome</keyword>
<dbReference type="CDD" id="cd01335">
    <property type="entry name" value="Radical_SAM"/>
    <property type="match status" value="1"/>
</dbReference>
<dbReference type="InterPro" id="IPR013785">
    <property type="entry name" value="Aldolase_TIM"/>
</dbReference>
<keyword evidence="7 8" id="KW-0456">Lyase</keyword>
<sequence>MDDSIIEIFSSVQGEGKYIGMRQLFLRFPGCNIKCRFCDTDFSATSICHMEMIPGSGNFEELPNPLSAEIIAANLNDMLAKAHHHSVSLTGGEPLLHADFIRALAPLLHAPLFLETNGTLYHEMKSVIDMISYISMDIKLPSVTGKTLWSEHRRFLELVYRKDAYVKIVVAENTSNEEFLQAVHLMAESSPDTLLVLQPVTPFGGLTAPSAMKLLDFQARALDLLPEVRVIPQAHRMMGLL</sequence>
<dbReference type="Gene3D" id="3.20.20.70">
    <property type="entry name" value="Aldolase class I"/>
    <property type="match status" value="1"/>
</dbReference>
<comment type="pathway">
    <text evidence="8">Purine metabolism; 7-cyano-7-deazaguanine biosynthesis.</text>
</comment>
<comment type="similarity">
    <text evidence="8">Belongs to the radical SAM superfamily. 7-carboxy-7-deazaguanine synthase family.</text>
</comment>
<keyword evidence="2 8" id="KW-0949">S-adenosyl-L-methionine</keyword>
<feature type="binding site" evidence="8">
    <location>
        <position position="35"/>
    </location>
    <ligand>
        <name>[4Fe-4S] cluster</name>
        <dbReference type="ChEBI" id="CHEBI:49883"/>
        <note>4Fe-4S-S-AdoMet</note>
    </ligand>
</feature>
<dbReference type="PANTHER" id="PTHR42836:SF1">
    <property type="entry name" value="7-CARBOXY-7-DEAZAGUANINE SYNTHASE"/>
    <property type="match status" value="1"/>
</dbReference>
<keyword evidence="1 8" id="KW-0004">4Fe-4S</keyword>
<dbReference type="InterPro" id="IPR007197">
    <property type="entry name" value="rSAM"/>
</dbReference>
<feature type="binding site" evidence="8">
    <location>
        <position position="92"/>
    </location>
    <ligand>
        <name>S-adenosyl-L-methionine</name>
        <dbReference type="ChEBI" id="CHEBI:59789"/>
    </ligand>
</feature>
<dbReference type="InterPro" id="IPR024924">
    <property type="entry name" value="7-CO-7-deazaguanine_synth-like"/>
</dbReference>
<dbReference type="PANTHER" id="PTHR42836">
    <property type="entry name" value="7-CARBOXY-7-DEAZAGUANINE SYNTHASE"/>
    <property type="match status" value="1"/>
</dbReference>
<comment type="caution">
    <text evidence="10">The sequence shown here is derived from an EMBL/GenBank/DDBJ whole genome shotgun (WGS) entry which is preliminary data.</text>
</comment>
<feature type="binding site" evidence="8">
    <location>
        <begin position="37"/>
        <end position="39"/>
    </location>
    <ligand>
        <name>S-adenosyl-L-methionine</name>
        <dbReference type="ChEBI" id="CHEBI:59789"/>
    </ligand>
</feature>
<comment type="cofactor">
    <cofactor evidence="8">
        <name>Mg(2+)</name>
        <dbReference type="ChEBI" id="CHEBI:18420"/>
    </cofactor>
</comment>
<evidence type="ECO:0000256" key="6">
    <source>
        <dbReference type="ARBA" id="ARBA00023014"/>
    </source>
</evidence>
<evidence type="ECO:0000256" key="2">
    <source>
        <dbReference type="ARBA" id="ARBA00022691"/>
    </source>
</evidence>